<dbReference type="InterPro" id="IPR004274">
    <property type="entry name" value="FCP1_dom"/>
</dbReference>
<dbReference type="SUPFAM" id="SSF56784">
    <property type="entry name" value="HAD-like"/>
    <property type="match status" value="1"/>
</dbReference>
<evidence type="ECO:0000256" key="1">
    <source>
        <dbReference type="ARBA" id="ARBA00004123"/>
    </source>
</evidence>
<dbReference type="InterPro" id="IPR039189">
    <property type="entry name" value="Fcp1"/>
</dbReference>
<feature type="region of interest" description="Disordered" evidence="7">
    <location>
        <begin position="428"/>
        <end position="454"/>
    </location>
</feature>
<dbReference type="PANTHER" id="PTHR23081">
    <property type="entry name" value="RNA POLYMERASE II CTD PHOSPHATASE"/>
    <property type="match status" value="1"/>
</dbReference>
<evidence type="ECO:0000256" key="3">
    <source>
        <dbReference type="ARBA" id="ARBA00023242"/>
    </source>
</evidence>
<feature type="region of interest" description="Disordered" evidence="7">
    <location>
        <begin position="337"/>
        <end position="394"/>
    </location>
</feature>
<dbReference type="NCBIfam" id="TIGR02250">
    <property type="entry name" value="FCP1_euk"/>
    <property type="match status" value="1"/>
</dbReference>
<evidence type="ECO:0000256" key="7">
    <source>
        <dbReference type="SAM" id="MobiDB-lite"/>
    </source>
</evidence>
<evidence type="ECO:0000313" key="10">
    <source>
        <dbReference type="Proteomes" id="UP001162164"/>
    </source>
</evidence>
<sequence length="478" mass="54284">MAEKTVCISQQQSKPIKILKWKIREGTTIPIGRLLLLYDFVGAKREEQRKLKSTQAGTVHKIVAQEGYTVKTGETLLELKACCHPTIINDMCAECGADLRKDDIIGTASVPMVHAIPDLKVSEEQAQILGKADCERLLKDRKLVLLVDLDQTLIHTTNDNIPPNLKDIYHFQLYGPNSPWYHTRLRPGTHSFLNNIHNYYELHICTFGARNYAHTIAMFLDADQKIFSNRILSRDECFDPTSKKANLKSLFPCGDDTVCIIDDREDVWSHASNLIHVKPYHFFKHTGDINAPPGLDKQENDDKLGVDLTKIKKVVLGKEEISDQEIQITNGTTEERLTKNKINGEPVKKEEHTEDNKGEKRKSDPDIYQNEEKTEEKDKEANGNDSIKDDASSDITEDKSKIIITGNPRKVGAIREFKKDETVVTIQSKDAAPTPLEKNKEIDEENCNPEGNLIEVDDPDDYLIYLEEILKKNTQRIL</sequence>
<dbReference type="InterPro" id="IPR011947">
    <property type="entry name" value="FCP1_euk"/>
</dbReference>
<dbReference type="EMBL" id="JAPWTJ010000950">
    <property type="protein sequence ID" value="KAJ8974676.1"/>
    <property type="molecule type" value="Genomic_DNA"/>
</dbReference>
<dbReference type="Proteomes" id="UP001162164">
    <property type="component" value="Unassembled WGS sequence"/>
</dbReference>
<proteinExistence type="predicted"/>
<dbReference type="PROSITE" id="PS50969">
    <property type="entry name" value="FCP1"/>
    <property type="match status" value="1"/>
</dbReference>
<dbReference type="Gene3D" id="3.40.50.1000">
    <property type="entry name" value="HAD superfamily/HAD-like"/>
    <property type="match status" value="1"/>
</dbReference>
<keyword evidence="3 6" id="KW-0539">Nucleus</keyword>
<comment type="function">
    <text evidence="6">This promotes the activity of RNA polymerase II.</text>
</comment>
<comment type="subcellular location">
    <subcellularLocation>
        <location evidence="1 6">Nucleus</location>
    </subcellularLocation>
</comment>
<dbReference type="Gene3D" id="2.40.50.100">
    <property type="match status" value="1"/>
</dbReference>
<dbReference type="PANTHER" id="PTHR23081:SF36">
    <property type="entry name" value="RNA POLYMERASE II SUBUNIT A C-TERMINAL DOMAIN PHOSPHATASE"/>
    <property type="match status" value="1"/>
</dbReference>
<dbReference type="Pfam" id="PF03031">
    <property type="entry name" value="NIF"/>
    <property type="match status" value="1"/>
</dbReference>
<dbReference type="SMART" id="SM00577">
    <property type="entry name" value="CPDc"/>
    <property type="match status" value="1"/>
</dbReference>
<evidence type="ECO:0000256" key="4">
    <source>
        <dbReference type="ARBA" id="ARBA00047761"/>
    </source>
</evidence>
<comment type="catalytic activity">
    <reaction evidence="4 6">
        <text>O-phospho-L-seryl-[protein] + H2O = L-seryl-[protein] + phosphate</text>
        <dbReference type="Rhea" id="RHEA:20629"/>
        <dbReference type="Rhea" id="RHEA-COMP:9863"/>
        <dbReference type="Rhea" id="RHEA-COMP:11604"/>
        <dbReference type="ChEBI" id="CHEBI:15377"/>
        <dbReference type="ChEBI" id="CHEBI:29999"/>
        <dbReference type="ChEBI" id="CHEBI:43474"/>
        <dbReference type="ChEBI" id="CHEBI:83421"/>
        <dbReference type="EC" id="3.1.3.16"/>
    </reaction>
</comment>
<keyword evidence="10" id="KW-1185">Reference proteome</keyword>
<dbReference type="EC" id="3.1.3.16" evidence="6"/>
<evidence type="ECO:0000256" key="2">
    <source>
        <dbReference type="ARBA" id="ARBA00022801"/>
    </source>
</evidence>
<evidence type="ECO:0000256" key="6">
    <source>
        <dbReference type="RuleBase" id="RU366066"/>
    </source>
</evidence>
<reference evidence="9" key="1">
    <citation type="journal article" date="2023" name="Insect Mol. Biol.">
        <title>Genome sequencing provides insights into the evolution of gene families encoding plant cell wall-degrading enzymes in longhorned beetles.</title>
        <authorList>
            <person name="Shin N.R."/>
            <person name="Okamura Y."/>
            <person name="Kirsch R."/>
            <person name="Pauchet Y."/>
        </authorList>
    </citation>
    <scope>NUCLEOTIDE SEQUENCE</scope>
    <source>
        <strain evidence="9">MMC_N1</strain>
    </source>
</reference>
<feature type="compositionally biased region" description="Basic and acidic residues" evidence="7">
    <location>
        <begin position="346"/>
        <end position="394"/>
    </location>
</feature>
<comment type="catalytic activity">
    <reaction evidence="5 6">
        <text>O-phospho-L-threonyl-[protein] + H2O = L-threonyl-[protein] + phosphate</text>
        <dbReference type="Rhea" id="RHEA:47004"/>
        <dbReference type="Rhea" id="RHEA-COMP:11060"/>
        <dbReference type="Rhea" id="RHEA-COMP:11605"/>
        <dbReference type="ChEBI" id="CHEBI:15377"/>
        <dbReference type="ChEBI" id="CHEBI:30013"/>
        <dbReference type="ChEBI" id="CHEBI:43474"/>
        <dbReference type="ChEBI" id="CHEBI:61977"/>
        <dbReference type="EC" id="3.1.3.16"/>
    </reaction>
</comment>
<evidence type="ECO:0000256" key="5">
    <source>
        <dbReference type="ARBA" id="ARBA00048336"/>
    </source>
</evidence>
<dbReference type="InterPro" id="IPR036412">
    <property type="entry name" value="HAD-like_sf"/>
</dbReference>
<dbReference type="InterPro" id="IPR023214">
    <property type="entry name" value="HAD_sf"/>
</dbReference>
<protein>
    <recommendedName>
        <fullName evidence="6">RNA polymerase II subunit A C-terminal domain phosphatase</fullName>
        <ecNumber evidence="6">3.1.3.16</ecNumber>
    </recommendedName>
</protein>
<gene>
    <name evidence="9" type="ORF">NQ317_018514</name>
</gene>
<evidence type="ECO:0000259" key="8">
    <source>
        <dbReference type="PROSITE" id="PS50969"/>
    </source>
</evidence>
<feature type="domain" description="FCP1 homology" evidence="8">
    <location>
        <begin position="138"/>
        <end position="304"/>
    </location>
</feature>
<keyword evidence="2 6" id="KW-0378">Hydrolase</keyword>
<dbReference type="CDD" id="cd07521">
    <property type="entry name" value="HAD_FCP1-like"/>
    <property type="match status" value="1"/>
</dbReference>
<name>A0ABQ9J938_9CUCU</name>
<dbReference type="Gene3D" id="1.10.287.10">
    <property type="entry name" value="S15/NS1, RNA-binding"/>
    <property type="match status" value="1"/>
</dbReference>
<accession>A0ABQ9J938</accession>
<evidence type="ECO:0000313" key="9">
    <source>
        <dbReference type="EMBL" id="KAJ8974676.1"/>
    </source>
</evidence>
<comment type="caution">
    <text evidence="9">The sequence shown here is derived from an EMBL/GenBank/DDBJ whole genome shotgun (WGS) entry which is preliminary data.</text>
</comment>
<organism evidence="9 10">
    <name type="scientific">Molorchus minor</name>
    <dbReference type="NCBI Taxonomy" id="1323400"/>
    <lineage>
        <taxon>Eukaryota</taxon>
        <taxon>Metazoa</taxon>
        <taxon>Ecdysozoa</taxon>
        <taxon>Arthropoda</taxon>
        <taxon>Hexapoda</taxon>
        <taxon>Insecta</taxon>
        <taxon>Pterygota</taxon>
        <taxon>Neoptera</taxon>
        <taxon>Endopterygota</taxon>
        <taxon>Coleoptera</taxon>
        <taxon>Polyphaga</taxon>
        <taxon>Cucujiformia</taxon>
        <taxon>Chrysomeloidea</taxon>
        <taxon>Cerambycidae</taxon>
        <taxon>Lamiinae</taxon>
        <taxon>Monochamini</taxon>
        <taxon>Molorchus</taxon>
    </lineage>
</organism>